<dbReference type="AlphaFoldDB" id="A0A5B0MIE7"/>
<proteinExistence type="predicted"/>
<evidence type="ECO:0000313" key="5">
    <source>
        <dbReference type="Proteomes" id="UP000325313"/>
    </source>
</evidence>
<evidence type="ECO:0000313" key="3">
    <source>
        <dbReference type="EMBL" id="KAA1118537.1"/>
    </source>
</evidence>
<protein>
    <submittedName>
        <fullName evidence="2">Uncharacterized protein</fullName>
    </submittedName>
</protein>
<gene>
    <name evidence="2" type="ORF">PGT21_024898</name>
    <name evidence="3" type="ORF">PGTUg99_001242</name>
</gene>
<feature type="region of interest" description="Disordered" evidence="1">
    <location>
        <begin position="20"/>
        <end position="63"/>
    </location>
</feature>
<evidence type="ECO:0000313" key="2">
    <source>
        <dbReference type="EMBL" id="KAA1076947.1"/>
    </source>
</evidence>
<accession>A0A5B0MIE7</accession>
<organism evidence="2 4">
    <name type="scientific">Puccinia graminis f. sp. tritici</name>
    <dbReference type="NCBI Taxonomy" id="56615"/>
    <lineage>
        <taxon>Eukaryota</taxon>
        <taxon>Fungi</taxon>
        <taxon>Dikarya</taxon>
        <taxon>Basidiomycota</taxon>
        <taxon>Pucciniomycotina</taxon>
        <taxon>Pucciniomycetes</taxon>
        <taxon>Pucciniales</taxon>
        <taxon>Pucciniaceae</taxon>
        <taxon>Puccinia</taxon>
    </lineage>
</organism>
<dbReference type="Proteomes" id="UP000325313">
    <property type="component" value="Unassembled WGS sequence"/>
</dbReference>
<sequence>MLLQMKPADREDARKTAFFRLRRGFNDHHAQESKKCTETRSEEREAREAPTKDCDDKRIDELE</sequence>
<name>A0A5B0MIE7_PUCGR</name>
<comment type="caution">
    <text evidence="2">The sequence shown here is derived from an EMBL/GenBank/DDBJ whole genome shotgun (WGS) entry which is preliminary data.</text>
</comment>
<dbReference type="EMBL" id="VSWC01000145">
    <property type="protein sequence ID" value="KAA1076947.1"/>
    <property type="molecule type" value="Genomic_DNA"/>
</dbReference>
<dbReference type="EMBL" id="VDEP01000247">
    <property type="protein sequence ID" value="KAA1118537.1"/>
    <property type="molecule type" value="Genomic_DNA"/>
</dbReference>
<feature type="compositionally biased region" description="Basic and acidic residues" evidence="1">
    <location>
        <begin position="24"/>
        <end position="63"/>
    </location>
</feature>
<dbReference type="Proteomes" id="UP000324748">
    <property type="component" value="Unassembled WGS sequence"/>
</dbReference>
<reference evidence="4 5" key="1">
    <citation type="submission" date="2019-05" db="EMBL/GenBank/DDBJ databases">
        <title>Emergence of the Ug99 lineage of the wheat stem rust pathogen through somatic hybridization.</title>
        <authorList>
            <person name="Li F."/>
            <person name="Upadhyaya N.M."/>
            <person name="Sperschneider J."/>
            <person name="Matny O."/>
            <person name="Nguyen-Phuc H."/>
            <person name="Mago R."/>
            <person name="Raley C."/>
            <person name="Miller M.E."/>
            <person name="Silverstein K.A.T."/>
            <person name="Henningsen E."/>
            <person name="Hirsch C.D."/>
            <person name="Visser B."/>
            <person name="Pretorius Z.A."/>
            <person name="Steffenson B.J."/>
            <person name="Schwessinger B."/>
            <person name="Dodds P.N."/>
            <person name="Figueroa M."/>
        </authorList>
    </citation>
    <scope>NUCLEOTIDE SEQUENCE [LARGE SCALE GENOMIC DNA]</scope>
    <source>
        <strain evidence="2">21-0</strain>
        <strain evidence="3 5">Ug99</strain>
    </source>
</reference>
<evidence type="ECO:0000256" key="1">
    <source>
        <dbReference type="SAM" id="MobiDB-lite"/>
    </source>
</evidence>
<keyword evidence="4" id="KW-1185">Reference proteome</keyword>
<evidence type="ECO:0000313" key="4">
    <source>
        <dbReference type="Proteomes" id="UP000324748"/>
    </source>
</evidence>